<feature type="transmembrane region" description="Helical" evidence="1">
    <location>
        <begin position="41"/>
        <end position="59"/>
    </location>
</feature>
<comment type="caution">
    <text evidence="2">The sequence shown here is derived from an EMBL/GenBank/DDBJ whole genome shotgun (WGS) entry which is preliminary data.</text>
</comment>
<keyword evidence="3" id="KW-1185">Reference proteome</keyword>
<dbReference type="RefSeq" id="WP_005870284.1">
    <property type="nucleotide sequence ID" value="NZ_ACYG01000019.1"/>
</dbReference>
<dbReference type="InterPro" id="IPR011990">
    <property type="entry name" value="TPR-like_helical_dom_sf"/>
</dbReference>
<evidence type="ECO:0000313" key="2">
    <source>
        <dbReference type="EMBL" id="EEV18026.1"/>
    </source>
</evidence>
<organism evidence="2 3">
    <name type="scientific">Campylobacter gracilis RM3268</name>
    <dbReference type="NCBI Taxonomy" id="553220"/>
    <lineage>
        <taxon>Bacteria</taxon>
        <taxon>Pseudomonadati</taxon>
        <taxon>Campylobacterota</taxon>
        <taxon>Epsilonproteobacteria</taxon>
        <taxon>Campylobacterales</taxon>
        <taxon>Campylobacteraceae</taxon>
        <taxon>Campylobacter</taxon>
    </lineage>
</organism>
<protein>
    <recommendedName>
        <fullName evidence="4">Tetratricopeptide repeat protein</fullName>
    </recommendedName>
</protein>
<keyword evidence="1" id="KW-0472">Membrane</keyword>
<proteinExistence type="predicted"/>
<accession>C8PFY8</accession>
<dbReference type="SUPFAM" id="SSF48452">
    <property type="entry name" value="TPR-like"/>
    <property type="match status" value="1"/>
</dbReference>
<name>C8PFY8_9BACT</name>
<gene>
    <name evidence="2" type="ORF">CAMGR0001_0781</name>
</gene>
<keyword evidence="1" id="KW-0812">Transmembrane</keyword>
<dbReference type="STRING" id="824.CGRAC_1230"/>
<dbReference type="AlphaFoldDB" id="C8PFY8"/>
<dbReference type="Proteomes" id="UP000005709">
    <property type="component" value="Unassembled WGS sequence"/>
</dbReference>
<sequence>MLEFYEVNELEKKWEEYNKNRKQFSFLKSKPNFVLRFDKTILGLLILISVAIGAIFWLLKDSDSVSMASINQNIEDKGGATNSASDAEQQAADLAVQNNISKEDYNISAPKVARTSKHEKERPSLNLNDVGVLSSEDSGGFKITNNYENGGNYGGQAQAQNFGGQNFGGQNFGNQNAPTFNVPNANNAAFANQPPKNEVIDFGRAPLPPKSNFSGGSTNTASSAPLSSRIEIKTSNLSEDKQSLESKFYATNKIEYSLSLAEEAYNKKDYDNAIKWALTSNELDKDNVASWIIFAKANYKKGRKEDALYALETFNAKAKNSEISNLISKIRSDKL</sequence>
<evidence type="ECO:0008006" key="4">
    <source>
        <dbReference type="Google" id="ProtNLM"/>
    </source>
</evidence>
<dbReference type="Gene3D" id="1.25.40.10">
    <property type="entry name" value="Tetratricopeptide repeat domain"/>
    <property type="match status" value="1"/>
</dbReference>
<reference evidence="2 3" key="1">
    <citation type="submission" date="2009-07" db="EMBL/GenBank/DDBJ databases">
        <authorList>
            <person name="Madupu R."/>
            <person name="Sebastian Y."/>
            <person name="Durkin A.S."/>
            <person name="Torralba M."/>
            <person name="Methe B."/>
            <person name="Sutton G.G."/>
            <person name="Strausberg R.L."/>
            <person name="Nelson K.E."/>
        </authorList>
    </citation>
    <scope>NUCLEOTIDE SEQUENCE [LARGE SCALE GENOMIC DNA]</scope>
    <source>
        <strain evidence="2 3">RM3268</strain>
    </source>
</reference>
<dbReference type="EMBL" id="ACYG01000019">
    <property type="protein sequence ID" value="EEV18026.1"/>
    <property type="molecule type" value="Genomic_DNA"/>
</dbReference>
<keyword evidence="1" id="KW-1133">Transmembrane helix</keyword>
<dbReference type="eggNOG" id="ENOG5030SYG">
    <property type="taxonomic scope" value="Bacteria"/>
</dbReference>
<dbReference type="OrthoDB" id="5372753at2"/>
<evidence type="ECO:0000313" key="3">
    <source>
        <dbReference type="Proteomes" id="UP000005709"/>
    </source>
</evidence>
<evidence type="ECO:0000256" key="1">
    <source>
        <dbReference type="SAM" id="Phobius"/>
    </source>
</evidence>